<dbReference type="PANTHER" id="PTHR46797:SF23">
    <property type="entry name" value="HTH-TYPE TRANSCRIPTIONAL REGULATOR SUTR"/>
    <property type="match status" value="1"/>
</dbReference>
<dbReference type="PATRIC" id="fig|1028307.3.peg.3544"/>
<proteinExistence type="predicted"/>
<reference evidence="5 6" key="1">
    <citation type="journal article" date="2012" name="J. Bacteriol.">
        <title>Complete genome sequence of Enterobacter aerogenes KCTC 2190.</title>
        <authorList>
            <person name="Shin S.H."/>
            <person name="Kim S."/>
            <person name="Kim J.Y."/>
            <person name="Lee S."/>
            <person name="Um Y."/>
            <person name="Oh M.K."/>
            <person name="Kim Y.R."/>
            <person name="Lee J."/>
            <person name="Yang K.S."/>
        </authorList>
    </citation>
    <scope>NUCLEOTIDE SEQUENCE [LARGE SCALE GENOMIC DNA]</scope>
    <source>
        <strain evidence="5 6">KCTC 2190</strain>
    </source>
</reference>
<dbReference type="RefSeq" id="WP_015705217.1">
    <property type="nucleotide sequence ID" value="NC_015663.1"/>
</dbReference>
<dbReference type="KEGG" id="eae:EAE_17745"/>
<dbReference type="EMBL" id="CP002824">
    <property type="protein sequence ID" value="AEG98458.1"/>
    <property type="molecule type" value="Genomic_DNA"/>
</dbReference>
<dbReference type="PROSITE" id="PS50943">
    <property type="entry name" value="HTH_CROC1"/>
    <property type="match status" value="1"/>
</dbReference>
<dbReference type="Gene3D" id="1.10.260.40">
    <property type="entry name" value="lambda repressor-like DNA-binding domains"/>
    <property type="match status" value="1"/>
</dbReference>
<dbReference type="InterPro" id="IPR050807">
    <property type="entry name" value="TransReg_Diox_bact_type"/>
</dbReference>
<dbReference type="GO" id="GO:0003700">
    <property type="term" value="F:DNA-binding transcription factor activity"/>
    <property type="evidence" value="ECO:0007669"/>
    <property type="project" value="TreeGrafter"/>
</dbReference>
<organism evidence="5 6">
    <name type="scientific">Klebsiella aerogenes (strain ATCC 13048 / DSM 30053 / CCUG 1429 / JCM 1235 / KCTC 2190 / NBRC 13534 / NCIMB 10102 / NCTC 10006 / CDC 819-56)</name>
    <name type="common">Enterobacter aerogenes</name>
    <dbReference type="NCBI Taxonomy" id="1028307"/>
    <lineage>
        <taxon>Bacteria</taxon>
        <taxon>Pseudomonadati</taxon>
        <taxon>Pseudomonadota</taxon>
        <taxon>Gammaproteobacteria</taxon>
        <taxon>Enterobacterales</taxon>
        <taxon>Enterobacteriaceae</taxon>
        <taxon>Klebsiella/Raoultella group</taxon>
        <taxon>Klebsiella</taxon>
    </lineage>
</organism>
<dbReference type="OrthoDB" id="9810578at2"/>
<dbReference type="Pfam" id="PF01381">
    <property type="entry name" value="HTH_3"/>
    <property type="match status" value="1"/>
</dbReference>
<evidence type="ECO:0000256" key="2">
    <source>
        <dbReference type="ARBA" id="ARBA00023125"/>
    </source>
</evidence>
<dbReference type="eggNOG" id="COG1396">
    <property type="taxonomic scope" value="Bacteria"/>
</dbReference>
<dbReference type="GeneID" id="93311738"/>
<dbReference type="Gene3D" id="2.60.120.10">
    <property type="entry name" value="Jelly Rolls"/>
    <property type="match status" value="1"/>
</dbReference>
<dbReference type="GO" id="GO:0005829">
    <property type="term" value="C:cytosol"/>
    <property type="evidence" value="ECO:0007669"/>
    <property type="project" value="TreeGrafter"/>
</dbReference>
<dbReference type="Pfam" id="PF07883">
    <property type="entry name" value="Cupin_2"/>
    <property type="match status" value="1"/>
</dbReference>
<accession>A0A0H3FS11</accession>
<evidence type="ECO:0000313" key="5">
    <source>
        <dbReference type="EMBL" id="AEG98458.1"/>
    </source>
</evidence>
<dbReference type="InterPro" id="IPR013096">
    <property type="entry name" value="Cupin_2"/>
</dbReference>
<protein>
    <recommendedName>
        <fullName evidence="4">HTH cro/C1-type domain-containing protein</fullName>
    </recommendedName>
</protein>
<name>A0A0H3FS11_KLEAK</name>
<keyword evidence="1" id="KW-0805">Transcription regulation</keyword>
<evidence type="ECO:0000259" key="4">
    <source>
        <dbReference type="PROSITE" id="PS50943"/>
    </source>
</evidence>
<dbReference type="InterPro" id="IPR011051">
    <property type="entry name" value="RmlC_Cupin_sf"/>
</dbReference>
<dbReference type="InterPro" id="IPR010982">
    <property type="entry name" value="Lambda_DNA-bd_dom_sf"/>
</dbReference>
<keyword evidence="6" id="KW-1185">Reference proteome</keyword>
<dbReference type="PANTHER" id="PTHR46797">
    <property type="entry name" value="HTH-TYPE TRANSCRIPTIONAL REGULATOR"/>
    <property type="match status" value="1"/>
</dbReference>
<keyword evidence="2" id="KW-0238">DNA-binding</keyword>
<dbReference type="SUPFAM" id="SSF47413">
    <property type="entry name" value="lambda repressor-like DNA-binding domains"/>
    <property type="match status" value="1"/>
</dbReference>
<dbReference type="InterPro" id="IPR001387">
    <property type="entry name" value="Cro/C1-type_HTH"/>
</dbReference>
<dbReference type="SMART" id="SM00530">
    <property type="entry name" value="HTH_XRE"/>
    <property type="match status" value="1"/>
</dbReference>
<dbReference type="Proteomes" id="UP000008881">
    <property type="component" value="Chromosome"/>
</dbReference>
<dbReference type="CDD" id="cd02209">
    <property type="entry name" value="cupin_XRE_C"/>
    <property type="match status" value="1"/>
</dbReference>
<keyword evidence="3" id="KW-0804">Transcription</keyword>
<sequence length="200" mass="22135">MNDKVNITTDNSNDLSRINEAVSRRIKQFRREKKISLDELSRRAGVSKGMLVDIEGCRANPSIALLCKIAAAMGVSVAEFVNVASEPMVHLIDRDAIPVLWRGEQGGSARLLAGTSGPDMLELWQWRMLPGESFRSPGHPADTWELLYVTEGELTLTVNNDPYQVAEGCSAVARTDVPHEYCNVSELPVVFTMTVYEKGR</sequence>
<evidence type="ECO:0000256" key="1">
    <source>
        <dbReference type="ARBA" id="ARBA00023015"/>
    </source>
</evidence>
<dbReference type="GO" id="GO:0003677">
    <property type="term" value="F:DNA binding"/>
    <property type="evidence" value="ECO:0007669"/>
    <property type="project" value="UniProtKB-KW"/>
</dbReference>
<dbReference type="SUPFAM" id="SSF51182">
    <property type="entry name" value="RmlC-like cupins"/>
    <property type="match status" value="1"/>
</dbReference>
<evidence type="ECO:0000256" key="3">
    <source>
        <dbReference type="ARBA" id="ARBA00023163"/>
    </source>
</evidence>
<feature type="domain" description="HTH cro/C1-type" evidence="4">
    <location>
        <begin position="26"/>
        <end position="80"/>
    </location>
</feature>
<gene>
    <name evidence="5" type="ordered locus">EAE_17745</name>
</gene>
<evidence type="ECO:0000313" key="6">
    <source>
        <dbReference type="Proteomes" id="UP000008881"/>
    </source>
</evidence>
<dbReference type="HOGENOM" id="CLU_085376_5_1_6"/>
<dbReference type="CDD" id="cd00093">
    <property type="entry name" value="HTH_XRE"/>
    <property type="match status" value="1"/>
</dbReference>
<dbReference type="AlphaFoldDB" id="A0A0H3FS11"/>
<dbReference type="InterPro" id="IPR014710">
    <property type="entry name" value="RmlC-like_jellyroll"/>
</dbReference>